<accession>C9MVN8</accession>
<dbReference type="EMBL" id="ACVB02000007">
    <property type="protein sequence ID" value="EEX75460.1"/>
    <property type="molecule type" value="Genomic_DNA"/>
</dbReference>
<gene>
    <name evidence="1" type="ORF">GCWU000323_00710</name>
</gene>
<comment type="caution">
    <text evidence="1">The sequence shown here is derived from an EMBL/GenBank/DDBJ whole genome shotgun (WGS) entry which is preliminary data.</text>
</comment>
<proteinExistence type="predicted"/>
<dbReference type="STRING" id="634994.GCWU000323_00710"/>
<organism evidence="1 2">
    <name type="scientific">Leptotrichia hofstadii F0254</name>
    <dbReference type="NCBI Taxonomy" id="634994"/>
    <lineage>
        <taxon>Bacteria</taxon>
        <taxon>Fusobacteriati</taxon>
        <taxon>Fusobacteriota</taxon>
        <taxon>Fusobacteriia</taxon>
        <taxon>Fusobacteriales</taxon>
        <taxon>Leptotrichiaceae</taxon>
        <taxon>Leptotrichia</taxon>
    </lineage>
</organism>
<dbReference type="HOGENOM" id="CLU_3218121_0_0_0"/>
<dbReference type="Proteomes" id="UP000006233">
    <property type="component" value="Unassembled WGS sequence"/>
</dbReference>
<protein>
    <recommendedName>
        <fullName evidence="3">PDZ domain-containing protein</fullName>
    </recommendedName>
</protein>
<sequence length="44" mass="5330">MLQRNDVLLKLDGRDIESDGTVEFRKNEKTDFNFINQEKNMDRR</sequence>
<name>C9MVN8_9FUSO</name>
<evidence type="ECO:0000313" key="2">
    <source>
        <dbReference type="Proteomes" id="UP000006233"/>
    </source>
</evidence>
<evidence type="ECO:0000313" key="1">
    <source>
        <dbReference type="EMBL" id="EEX75460.1"/>
    </source>
</evidence>
<evidence type="ECO:0008006" key="3">
    <source>
        <dbReference type="Google" id="ProtNLM"/>
    </source>
</evidence>
<reference evidence="1 2" key="1">
    <citation type="submission" date="2009-09" db="EMBL/GenBank/DDBJ databases">
        <authorList>
            <person name="Weinstock G."/>
            <person name="Sodergren E."/>
            <person name="Clifton S."/>
            <person name="Fulton L."/>
            <person name="Fulton B."/>
            <person name="Courtney L."/>
            <person name="Fronick C."/>
            <person name="Harrison M."/>
            <person name="Strong C."/>
            <person name="Farmer C."/>
            <person name="Delahaunty K."/>
            <person name="Markovic C."/>
            <person name="Hall O."/>
            <person name="Minx P."/>
            <person name="Tomlinson C."/>
            <person name="Mitreva M."/>
            <person name="Nelson J."/>
            <person name="Hou S."/>
            <person name="Wollam A."/>
            <person name="Pepin K.H."/>
            <person name="Johnson M."/>
            <person name="Bhonagiri V."/>
            <person name="Nash W.E."/>
            <person name="Warren W."/>
            <person name="Chinwalla A."/>
            <person name="Mardis E.R."/>
            <person name="Wilson R.K."/>
        </authorList>
    </citation>
    <scope>NUCLEOTIDE SEQUENCE [LARGE SCALE GENOMIC DNA]</scope>
    <source>
        <strain evidence="1 2">F0254</strain>
    </source>
</reference>
<dbReference type="AlphaFoldDB" id="C9MVN8"/>